<dbReference type="Proteomes" id="UP000562254">
    <property type="component" value="Unassembled WGS sequence"/>
</dbReference>
<evidence type="ECO:0000313" key="3">
    <source>
        <dbReference type="Proteomes" id="UP000562254"/>
    </source>
</evidence>
<comment type="caution">
    <text evidence="2">The sequence shown here is derived from an EMBL/GenBank/DDBJ whole genome shotgun (WGS) entry which is preliminary data.</text>
</comment>
<reference evidence="2 3" key="1">
    <citation type="submission" date="2020-08" db="EMBL/GenBank/DDBJ databases">
        <title>Genomic Encyclopedia of Type Strains, Phase IV (KMG-IV): sequencing the most valuable type-strain genomes for metagenomic binning, comparative biology and taxonomic classification.</title>
        <authorList>
            <person name="Goeker M."/>
        </authorList>
    </citation>
    <scope>NUCLEOTIDE SEQUENCE [LARGE SCALE GENOMIC DNA]</scope>
    <source>
        <strain evidence="2 3">DSM 25895</strain>
    </source>
</reference>
<dbReference type="PANTHER" id="PTHR34512:SF30">
    <property type="entry name" value="OUTER MEMBRANE PROTEIN ASSEMBLY FACTOR BAMB"/>
    <property type="match status" value="1"/>
</dbReference>
<dbReference type="RefSeq" id="WP_246419599.1">
    <property type="nucleotide sequence ID" value="NZ_JACIJE010000003.1"/>
</dbReference>
<name>A0A840XYW3_9PROT</name>
<dbReference type="InterPro" id="IPR002372">
    <property type="entry name" value="PQQ_rpt_dom"/>
</dbReference>
<accession>A0A840XYW3</accession>
<dbReference type="SMART" id="SM00564">
    <property type="entry name" value="PQQ"/>
    <property type="match status" value="6"/>
</dbReference>
<organism evidence="2 3">
    <name type="scientific">Neoroseomonas alkaliterrae</name>
    <dbReference type="NCBI Taxonomy" id="1452450"/>
    <lineage>
        <taxon>Bacteria</taxon>
        <taxon>Pseudomonadati</taxon>
        <taxon>Pseudomonadota</taxon>
        <taxon>Alphaproteobacteria</taxon>
        <taxon>Acetobacterales</taxon>
        <taxon>Acetobacteraceae</taxon>
        <taxon>Neoroseomonas</taxon>
    </lineage>
</organism>
<dbReference type="PROSITE" id="PS51257">
    <property type="entry name" value="PROKAR_LIPOPROTEIN"/>
    <property type="match status" value="1"/>
</dbReference>
<dbReference type="Pfam" id="PF13360">
    <property type="entry name" value="PQQ_2"/>
    <property type="match status" value="2"/>
</dbReference>
<dbReference type="Gene3D" id="2.130.10.10">
    <property type="entry name" value="YVTN repeat-like/Quinoprotein amine dehydrogenase"/>
    <property type="match status" value="1"/>
</dbReference>
<dbReference type="SUPFAM" id="SSF50998">
    <property type="entry name" value="Quinoprotein alcohol dehydrogenase-like"/>
    <property type="match status" value="1"/>
</dbReference>
<sequence length="441" mass="44836">MTRRGALLGAAALLGGCETFDDWFGERRQRFDGERIPVLDLPDRTLSADEAARGTPVVLPAPAPRPDWPLAGGDAPKSGGHVAFGPGLGQSWRSGFGSGTGQRRRLVAGPVAGGGSAFVADAFGDVSAFDLATGGRRWRAGTARARESTGAGGTGVAFAGETVFVATGLAELLALNAADGSVRWRVNLPAPARGAPTVAGGRVFVPTLASELVALSAEDGSRLWAHRATQIATIPLGLGAPAVEGDTVVAGFPSGELFALRAGDGRVIWSESLAAAGTVTLSDIAAVRAHPSVSGGRVVAVGMGRLSICVDLRSGRRLWEQEAGGTEPAWVAGDWVFMTTDAGQAVAIGRDSGQVRWAVSLRPPPRGSRPPERIALSAPILAGGRLFVGTSRGELLALNPENGEVTGRTALPGGLTLPMAVAGGLLLAATDDATLLAFSGG</sequence>
<keyword evidence="3" id="KW-1185">Reference proteome</keyword>
<protein>
    <submittedName>
        <fullName evidence="2">Outer membrane protein assembly factor BamB</fullName>
    </submittedName>
</protein>
<feature type="domain" description="Pyrrolo-quinoline quinone repeat" evidence="1">
    <location>
        <begin position="123"/>
        <end position="358"/>
    </location>
</feature>
<feature type="domain" description="Pyrrolo-quinoline quinone repeat" evidence="1">
    <location>
        <begin position="379"/>
        <end position="439"/>
    </location>
</feature>
<gene>
    <name evidence="2" type="ORF">FHS88_001472</name>
</gene>
<proteinExistence type="predicted"/>
<dbReference type="InterPro" id="IPR011047">
    <property type="entry name" value="Quinoprotein_ADH-like_sf"/>
</dbReference>
<dbReference type="PANTHER" id="PTHR34512">
    <property type="entry name" value="CELL SURFACE PROTEIN"/>
    <property type="match status" value="1"/>
</dbReference>
<dbReference type="InterPro" id="IPR015943">
    <property type="entry name" value="WD40/YVTN_repeat-like_dom_sf"/>
</dbReference>
<dbReference type="EMBL" id="JACIJE010000003">
    <property type="protein sequence ID" value="MBB5689347.1"/>
    <property type="molecule type" value="Genomic_DNA"/>
</dbReference>
<dbReference type="InterPro" id="IPR018391">
    <property type="entry name" value="PQQ_b-propeller_rpt"/>
</dbReference>
<evidence type="ECO:0000313" key="2">
    <source>
        <dbReference type="EMBL" id="MBB5689347.1"/>
    </source>
</evidence>
<evidence type="ECO:0000259" key="1">
    <source>
        <dbReference type="Pfam" id="PF13360"/>
    </source>
</evidence>
<dbReference type="AlphaFoldDB" id="A0A840XYW3"/>